<sequence length="24" mass="2803">MNVDNGPSLHLTLLCEHRPFDKCY</sequence>
<proteinExistence type="predicted"/>
<accession>A0A0E9PLN5</accession>
<dbReference type="EMBL" id="GBXM01103168">
    <property type="protein sequence ID" value="JAH05409.1"/>
    <property type="molecule type" value="Transcribed_RNA"/>
</dbReference>
<protein>
    <submittedName>
        <fullName evidence="1">Uncharacterized protein</fullName>
    </submittedName>
</protein>
<dbReference type="AlphaFoldDB" id="A0A0E9PLN5"/>
<reference evidence="1" key="1">
    <citation type="submission" date="2014-11" db="EMBL/GenBank/DDBJ databases">
        <authorList>
            <person name="Amaro Gonzalez C."/>
        </authorList>
    </citation>
    <scope>NUCLEOTIDE SEQUENCE</scope>
</reference>
<name>A0A0E9PLN5_ANGAN</name>
<organism evidence="1">
    <name type="scientific">Anguilla anguilla</name>
    <name type="common">European freshwater eel</name>
    <name type="synonym">Muraena anguilla</name>
    <dbReference type="NCBI Taxonomy" id="7936"/>
    <lineage>
        <taxon>Eukaryota</taxon>
        <taxon>Metazoa</taxon>
        <taxon>Chordata</taxon>
        <taxon>Craniata</taxon>
        <taxon>Vertebrata</taxon>
        <taxon>Euteleostomi</taxon>
        <taxon>Actinopterygii</taxon>
        <taxon>Neopterygii</taxon>
        <taxon>Teleostei</taxon>
        <taxon>Anguilliformes</taxon>
        <taxon>Anguillidae</taxon>
        <taxon>Anguilla</taxon>
    </lineage>
</organism>
<reference evidence="1" key="2">
    <citation type="journal article" date="2015" name="Fish Shellfish Immunol.">
        <title>Early steps in the European eel (Anguilla anguilla)-Vibrio vulnificus interaction in the gills: Role of the RtxA13 toxin.</title>
        <authorList>
            <person name="Callol A."/>
            <person name="Pajuelo D."/>
            <person name="Ebbesson L."/>
            <person name="Teles M."/>
            <person name="MacKenzie S."/>
            <person name="Amaro C."/>
        </authorList>
    </citation>
    <scope>NUCLEOTIDE SEQUENCE</scope>
</reference>
<evidence type="ECO:0000313" key="1">
    <source>
        <dbReference type="EMBL" id="JAH05409.1"/>
    </source>
</evidence>